<dbReference type="CDD" id="cd01647">
    <property type="entry name" value="RT_LTR"/>
    <property type="match status" value="1"/>
</dbReference>
<evidence type="ECO:0000256" key="2">
    <source>
        <dbReference type="ARBA" id="ARBA00022679"/>
    </source>
</evidence>
<dbReference type="Gene3D" id="2.40.70.10">
    <property type="entry name" value="Acid Proteases"/>
    <property type="match status" value="1"/>
</dbReference>
<keyword evidence="7" id="KW-0695">RNA-directed DNA polymerase</keyword>
<dbReference type="Proteomes" id="UP000663838">
    <property type="component" value="Unassembled WGS sequence"/>
</dbReference>
<evidence type="ECO:0000256" key="7">
    <source>
        <dbReference type="ARBA" id="ARBA00022918"/>
    </source>
</evidence>
<dbReference type="PROSITE" id="PS50994">
    <property type="entry name" value="INTEGRASE"/>
    <property type="match status" value="1"/>
</dbReference>
<dbReference type="FunFam" id="3.10.20.370:FF:000001">
    <property type="entry name" value="Retrovirus-related Pol polyprotein from transposon 17.6-like protein"/>
    <property type="match status" value="1"/>
</dbReference>
<evidence type="ECO:0000256" key="6">
    <source>
        <dbReference type="ARBA" id="ARBA00022801"/>
    </source>
</evidence>
<dbReference type="Pfam" id="PF00078">
    <property type="entry name" value="RVT_1"/>
    <property type="match status" value="1"/>
</dbReference>
<feature type="compositionally biased region" description="Polar residues" evidence="8">
    <location>
        <begin position="1993"/>
        <end position="2019"/>
    </location>
</feature>
<dbReference type="CDD" id="cd00303">
    <property type="entry name" value="retropepsin_like"/>
    <property type="match status" value="1"/>
</dbReference>
<keyword evidence="5" id="KW-0255">Endonuclease</keyword>
<comment type="caution">
    <text evidence="11">The sequence shown here is derived from an EMBL/GenBank/DDBJ whole genome shotgun (WGS) entry which is preliminary data.</text>
</comment>
<evidence type="ECO:0000313" key="11">
    <source>
        <dbReference type="EMBL" id="CAF4782471.1"/>
    </source>
</evidence>
<dbReference type="InterPro" id="IPR021109">
    <property type="entry name" value="Peptidase_aspartic_dom_sf"/>
</dbReference>
<keyword evidence="6" id="KW-0378">Hydrolase</keyword>
<dbReference type="GO" id="GO:0004519">
    <property type="term" value="F:endonuclease activity"/>
    <property type="evidence" value="ECO:0007669"/>
    <property type="project" value="UniProtKB-KW"/>
</dbReference>
<dbReference type="Pfam" id="PF17917">
    <property type="entry name" value="RT_RNaseH"/>
    <property type="match status" value="1"/>
</dbReference>
<feature type="region of interest" description="Disordered" evidence="8">
    <location>
        <begin position="2094"/>
        <end position="2180"/>
    </location>
</feature>
<evidence type="ECO:0000256" key="4">
    <source>
        <dbReference type="ARBA" id="ARBA00022722"/>
    </source>
</evidence>
<evidence type="ECO:0000256" key="3">
    <source>
        <dbReference type="ARBA" id="ARBA00022695"/>
    </source>
</evidence>
<feature type="region of interest" description="Disordered" evidence="8">
    <location>
        <begin position="1808"/>
        <end position="1902"/>
    </location>
</feature>
<dbReference type="Gene3D" id="3.30.420.10">
    <property type="entry name" value="Ribonuclease H-like superfamily/Ribonuclease H"/>
    <property type="match status" value="1"/>
</dbReference>
<dbReference type="Gene3D" id="3.30.70.270">
    <property type="match status" value="2"/>
</dbReference>
<keyword evidence="4" id="KW-0540">Nuclease</keyword>
<sequence length="2180" mass="249678">MKNENKVTSQIDNQSNNVSIDSKKLKYKSKGRKNKKDPVKRKEKDGNYVLTDYIKYCKNHKNFLNQKEEAAKEKNRPSPKPLPDSSPDGATVLYKKLNPAWTEQLDKQHIKTLELTNNGHKLWTLVSNNKPHYPGAMVTLQTLTVPEPRTYGVINKTRRIKVTNESFNTPTSVKNVTPNLFWVNVHNKFVYSLVDTGSEYSSIRQDIVEQLKIDILPLNCNEINYSMGLAGRIPIVGTVLLNVQFYDIDLGRHPFKVIPRISDETDKLVLGHDFLVAKELIYCGDRRILRGYYNDHLMWTYQSKENMVTRIISNISCRAKNDFKVEPNQTVELPVSVNLPKEVLINKTNYDIENFSYGIEANLIRPLNTDDVPLHESDKDDLRKYTSYPDNFYVLNFMNPEIKLENQSNKLINYKTDSLVGKAYHIRIIYMNLINIDPEIKNKFLILRNKDTYNVPPSLKECMIKINTLNCLYQPVNINCDENTVHADFDVNENVINVSTKFTAISENSSVKISENETINYDYQIIDNCEVKITIDNNDIQQDDPLLSDFNIPDEYDLKDPSEWTKDLLADSVTLRTCSDEFKEKFLALLWEYKETVSNSTTVAPSTLPEVHLIPKSNEIIHVPQYKFGTATALEVEAIVTELFRANIVERSNSLFNNPIHLVRKKDGSGRVCVDMRRVNSILERPSPSPLPSVEDVMSELHGMNVYSSLNLLSGFFQINLAPESRKYTAFTSVHRYQYVRLPSGCSASPIEFTRLLNVALQDMLVPIKLPGDDKPRIHCKIYVDDLFLFSVNHADHLLLLRMLFKLLSEHNLKLKLEKCTFASDSVTFLGFKFNQNYVEKEQKYIEKILNLPKPDTIKDVMRLLGSCVYIHRFIEQYANIARPLTNLATTCKRKMRGKVEWTPDMEVAYNKLREHVAKEVKLTYPDFSDGAAPLTISTDASTVATGGVLQQLQNGVEHIIAFTSSTFTQTQRHYTVTELEILAIKASIRAFHPFIQNRHFVLKSDHAPLLHLVSMRPFNGRIARTLEFLSNYDFEVQWVAGENNTLPDMLSRAVIIVPVNKSPVGGDSLIFALGQGRDNLLHDNKPFDPHDAGPLRSLLFLEIDQHKEKYGLTINDKNKPVWVMHLNSHYLLPIPFMQAFANIYGIDVFMYYGVDTPIIFKSEKPNPDNKHILIQNLANNYFHLLKYEDPNINTQIKYIEYIKNNKIVPFYNLVNIDEFLTNDESEDYDKIIFDDFDAQTFIALTKTDCNDKTDEHIKQRQKDITTIKQNLKLIQDLYNTHQSENQVINHTKLDCDKAYEQELNGEFKEVHPQSYGSLYSRCCEHEYTTECFIPIVCGNLRFCANLDSGSTCSVLSLSVANKLFKQGQLKKLYDTEINLVCAGGLTQVVNTRIVTADISIGYDVFVRYYWQRNLVIEGDRTGFRCSNRVIYDEGVLVELARLKHPRFYTHRHLPPVEKNAILPVTPEPYIKLIDPVGSAEIDASFNKLNVNVSTLPELTLDHFINTIDLEALQSSNRDLRSLRKIMQYPNFKLPPYLAQYIHVKNHLMLINNIIYFKKEPYEPVPVLPTNCIITMALRILDKYSHCGRDKLVDWVKTIAYHVKLSEHNIKQIHSASYHCESHGAIERMNRTSAELLRVHSADTLDWPSILQEAISGYNQSRHETLKTSPAEFLLKKPHDTHKKPTLTSQETQYWRVGNPSFESYKRGTLVMKILPKIGNRDLYKLQNLYIGPYYILKIHNGGTSYSIRSVDDHSIIANVHHSQLRLWVPPDKLLMKNPDFYAYYNYYRPLTPLEAMRYSEECEPLEEREFTRNWRPSDDPCDISDEELSDEFSNEFENPNNESSNDQESDEDNDGGESGIFYPLTNSLPIASPLPPFGQIPQNSGLGDPNPPQQVDRPCYYSSSPYINSVLPPGYNPAYFSDPLTNKIPPQNSIPNISNSQPKKNKFVMPDLTKPPPPIPPLIDNAFSPINPIPHIFTPTPAVLSQPPPTHTLESTHTPQYQPRQIFTPPNLSPHQPSKSPPPTSLPNYDKNQFEFVKSPPSHKPSPNSYFNPSSFNFPLNNKSNVPRESYTPPYSGKFYQNLLNENINSQGELSFSPIKQPSFPSSRTNPNLPLNEGPSSGQGVRKESGVVSSKENEPAFQPDPPSPITDNESKTKYIIPSPTKMKTRSQTRLEMENQ</sequence>
<dbReference type="InterPro" id="IPR041373">
    <property type="entry name" value="RT_RNaseH"/>
</dbReference>
<protein>
    <recommendedName>
        <fullName evidence="1">RNA-directed DNA polymerase</fullName>
        <ecNumber evidence="1">2.7.7.49</ecNumber>
    </recommendedName>
</protein>
<feature type="compositionally biased region" description="Acidic residues" evidence="8">
    <location>
        <begin position="1846"/>
        <end position="1856"/>
    </location>
</feature>
<feature type="compositionally biased region" description="Basic residues" evidence="8">
    <location>
        <begin position="25"/>
        <end position="35"/>
    </location>
</feature>
<gene>
    <name evidence="11" type="ORF">TOA249_LOCUS22233</name>
</gene>
<dbReference type="PANTHER" id="PTHR37984:SF5">
    <property type="entry name" value="PROTEIN NYNRIN-LIKE"/>
    <property type="match status" value="1"/>
</dbReference>
<dbReference type="PANTHER" id="PTHR37984">
    <property type="entry name" value="PROTEIN CBG26694"/>
    <property type="match status" value="1"/>
</dbReference>
<evidence type="ECO:0000256" key="1">
    <source>
        <dbReference type="ARBA" id="ARBA00012493"/>
    </source>
</evidence>
<evidence type="ECO:0000259" key="9">
    <source>
        <dbReference type="PROSITE" id="PS50878"/>
    </source>
</evidence>
<feature type="domain" description="Integrase catalytic" evidence="10">
    <location>
        <begin position="1590"/>
        <end position="1678"/>
    </location>
</feature>
<feature type="region of interest" description="Disordered" evidence="8">
    <location>
        <begin position="69"/>
        <end position="91"/>
    </location>
</feature>
<dbReference type="EMBL" id="CAJOBS010002001">
    <property type="protein sequence ID" value="CAF4782471.1"/>
    <property type="molecule type" value="Genomic_DNA"/>
</dbReference>
<dbReference type="InterPro" id="IPR001584">
    <property type="entry name" value="Integrase_cat-core"/>
</dbReference>
<feature type="compositionally biased region" description="Acidic residues" evidence="8">
    <location>
        <begin position="1820"/>
        <end position="1835"/>
    </location>
</feature>
<feature type="compositionally biased region" description="Polar residues" evidence="8">
    <location>
        <begin position="2094"/>
        <end position="2124"/>
    </location>
</feature>
<evidence type="ECO:0000259" key="10">
    <source>
        <dbReference type="PROSITE" id="PS50994"/>
    </source>
</evidence>
<dbReference type="InterPro" id="IPR012337">
    <property type="entry name" value="RNaseH-like_sf"/>
</dbReference>
<dbReference type="EC" id="2.7.7.49" evidence="1"/>
<dbReference type="PROSITE" id="PS50878">
    <property type="entry name" value="RT_POL"/>
    <property type="match status" value="1"/>
</dbReference>
<evidence type="ECO:0000256" key="8">
    <source>
        <dbReference type="SAM" id="MobiDB-lite"/>
    </source>
</evidence>
<evidence type="ECO:0000313" key="12">
    <source>
        <dbReference type="Proteomes" id="UP000663838"/>
    </source>
</evidence>
<dbReference type="GO" id="GO:0003676">
    <property type="term" value="F:nucleic acid binding"/>
    <property type="evidence" value="ECO:0007669"/>
    <property type="project" value="InterPro"/>
</dbReference>
<dbReference type="SUPFAM" id="SSF53098">
    <property type="entry name" value="Ribonuclease H-like"/>
    <property type="match status" value="1"/>
</dbReference>
<dbReference type="InterPro" id="IPR050951">
    <property type="entry name" value="Retrovirus_Pol_polyprotein"/>
</dbReference>
<accession>A0A821N940</accession>
<feature type="domain" description="Reverse transcriptase" evidence="9">
    <location>
        <begin position="644"/>
        <end position="834"/>
    </location>
</feature>
<dbReference type="InterPro" id="IPR043502">
    <property type="entry name" value="DNA/RNA_pol_sf"/>
</dbReference>
<feature type="compositionally biased region" description="Polar residues" evidence="8">
    <location>
        <begin position="1"/>
        <end position="20"/>
    </location>
</feature>
<dbReference type="GO" id="GO:0015074">
    <property type="term" value="P:DNA integration"/>
    <property type="evidence" value="ECO:0007669"/>
    <property type="project" value="InterPro"/>
</dbReference>
<dbReference type="Gene3D" id="3.10.10.10">
    <property type="entry name" value="HIV Type 1 Reverse Transcriptase, subunit A, domain 1"/>
    <property type="match status" value="1"/>
</dbReference>
<dbReference type="GO" id="GO:0003964">
    <property type="term" value="F:RNA-directed DNA polymerase activity"/>
    <property type="evidence" value="ECO:0007669"/>
    <property type="project" value="UniProtKB-KW"/>
</dbReference>
<feature type="region of interest" description="Disordered" evidence="8">
    <location>
        <begin position="1"/>
        <end position="44"/>
    </location>
</feature>
<dbReference type="InterPro" id="IPR036397">
    <property type="entry name" value="RNaseH_sf"/>
</dbReference>
<dbReference type="InterPro" id="IPR000477">
    <property type="entry name" value="RT_dom"/>
</dbReference>
<feature type="region of interest" description="Disordered" evidence="8">
    <location>
        <begin position="1979"/>
        <end position="2051"/>
    </location>
</feature>
<dbReference type="SUPFAM" id="SSF50630">
    <property type="entry name" value="Acid proteases"/>
    <property type="match status" value="1"/>
</dbReference>
<keyword evidence="3" id="KW-0548">Nucleotidyltransferase</keyword>
<dbReference type="SUPFAM" id="SSF56672">
    <property type="entry name" value="DNA/RNA polymerases"/>
    <property type="match status" value="1"/>
</dbReference>
<dbReference type="InterPro" id="IPR043128">
    <property type="entry name" value="Rev_trsase/Diguanyl_cyclase"/>
</dbReference>
<name>A0A821N940_9BILA</name>
<dbReference type="CDD" id="cd09274">
    <property type="entry name" value="RNase_HI_RT_Ty3"/>
    <property type="match status" value="1"/>
</dbReference>
<organism evidence="11 12">
    <name type="scientific">Rotaria socialis</name>
    <dbReference type="NCBI Taxonomy" id="392032"/>
    <lineage>
        <taxon>Eukaryota</taxon>
        <taxon>Metazoa</taxon>
        <taxon>Spiralia</taxon>
        <taxon>Gnathifera</taxon>
        <taxon>Rotifera</taxon>
        <taxon>Eurotatoria</taxon>
        <taxon>Bdelloidea</taxon>
        <taxon>Philodinida</taxon>
        <taxon>Philodinidae</taxon>
        <taxon>Rotaria</taxon>
    </lineage>
</organism>
<evidence type="ECO:0000256" key="5">
    <source>
        <dbReference type="ARBA" id="ARBA00022759"/>
    </source>
</evidence>
<proteinExistence type="predicted"/>
<feature type="compositionally biased region" description="Low complexity" evidence="8">
    <location>
        <begin position="1836"/>
        <end position="1845"/>
    </location>
</feature>
<keyword evidence="2" id="KW-0808">Transferase</keyword>
<reference evidence="11" key="1">
    <citation type="submission" date="2021-02" db="EMBL/GenBank/DDBJ databases">
        <authorList>
            <person name="Nowell W R."/>
        </authorList>
    </citation>
    <scope>NUCLEOTIDE SEQUENCE</scope>
</reference>
<dbReference type="GO" id="GO:0016787">
    <property type="term" value="F:hydrolase activity"/>
    <property type="evidence" value="ECO:0007669"/>
    <property type="project" value="UniProtKB-KW"/>
</dbReference>
<feature type="compositionally biased region" description="Basic and acidic residues" evidence="8">
    <location>
        <begin position="1808"/>
        <end position="1819"/>
    </location>
</feature>